<evidence type="ECO:0000313" key="1">
    <source>
        <dbReference type="EMBL" id="BDG07147.1"/>
    </source>
</evidence>
<dbReference type="RefSeq" id="WP_248343749.1">
    <property type="nucleotide sequence ID" value="NZ_AP025592.1"/>
</dbReference>
<gene>
    <name evidence="1" type="ORF">AMPC_02600</name>
</gene>
<accession>A0ABM7X5Q4</accession>
<sequence length="186" mass="19378">MTSAGLGLSIDERRAEVQAAWRRAVTSELGPSEPALGFAVGPLLRELALSLRGDLPGLAEGSPGEAIARCAVLVRSGASPVRLAREVKHLRRALWDALRPHGHPAAPEERRAVDEWLDDALAGALERVERARARTQARLAAPVIVPPRAAPAVPPAAEEDLPFADAELVEDAPGAAGLAAGTAGAR</sequence>
<dbReference type="EMBL" id="AP025592">
    <property type="protein sequence ID" value="BDG07147.1"/>
    <property type="molecule type" value="Genomic_DNA"/>
</dbReference>
<organism evidence="1 2">
    <name type="scientific">Anaeromyxobacter paludicola</name>
    <dbReference type="NCBI Taxonomy" id="2918171"/>
    <lineage>
        <taxon>Bacteria</taxon>
        <taxon>Pseudomonadati</taxon>
        <taxon>Myxococcota</taxon>
        <taxon>Myxococcia</taxon>
        <taxon>Myxococcales</taxon>
        <taxon>Cystobacterineae</taxon>
        <taxon>Anaeromyxobacteraceae</taxon>
        <taxon>Anaeromyxobacter</taxon>
    </lineage>
</organism>
<keyword evidence="2" id="KW-1185">Reference proteome</keyword>
<dbReference type="Proteomes" id="UP001162734">
    <property type="component" value="Chromosome"/>
</dbReference>
<reference evidence="2" key="1">
    <citation type="journal article" date="2022" name="Int. J. Syst. Evol. Microbiol.">
        <title>Anaeromyxobacter oryzae sp. nov., Anaeromyxobacter diazotrophicus sp. nov. and Anaeromyxobacter paludicola sp. nov., isolated from paddy soils.</title>
        <authorList>
            <person name="Itoh H."/>
            <person name="Xu Z."/>
            <person name="Mise K."/>
            <person name="Masuda Y."/>
            <person name="Ushijima N."/>
            <person name="Hayakawa C."/>
            <person name="Shiratori Y."/>
            <person name="Senoo K."/>
        </authorList>
    </citation>
    <scope>NUCLEOTIDE SEQUENCE [LARGE SCALE GENOMIC DNA]</scope>
    <source>
        <strain evidence="2">Red630</strain>
    </source>
</reference>
<name>A0ABM7X5Q4_9BACT</name>
<evidence type="ECO:0000313" key="2">
    <source>
        <dbReference type="Proteomes" id="UP001162734"/>
    </source>
</evidence>
<proteinExistence type="predicted"/>
<protein>
    <submittedName>
        <fullName evidence="1">Uncharacterized protein</fullName>
    </submittedName>
</protein>